<keyword evidence="3" id="KW-0274">FAD</keyword>
<keyword evidence="2" id="KW-0285">Flavoprotein</keyword>
<dbReference type="Pfam" id="PF07992">
    <property type="entry name" value="Pyr_redox_2"/>
    <property type="match status" value="1"/>
</dbReference>
<feature type="domain" description="FAD/NAD(P)-binding" evidence="5">
    <location>
        <begin position="5"/>
        <end position="125"/>
    </location>
</feature>
<dbReference type="Gene3D" id="3.50.50.100">
    <property type="match status" value="1"/>
</dbReference>
<dbReference type="EMBL" id="BSYO01000012">
    <property type="protein sequence ID" value="GMH12684.1"/>
    <property type="molecule type" value="Genomic_DNA"/>
</dbReference>
<evidence type="ECO:0000259" key="5">
    <source>
        <dbReference type="Pfam" id="PF07992"/>
    </source>
</evidence>
<sequence>MHKGYRLLEFIGPMASNNTLNWFRSKGVEVKLEQSVDLPSISAGSRAHRTSAGGSVESDCHFICVGKPIGSTWLKGTILEAKLDKNGRLMVDEHLRVKDHRNIFAIGDITDTQEIKQGYFAQKHALKAGKNLKILLAGGNESKMLKYQPPSSTWAVVSLGRKEGVAQLPFMTISGCIPGRIKSKDLFVGRTRKLLGLDPYDTDY</sequence>
<dbReference type="AlphaFoldDB" id="A0AAD3SKZ7"/>
<comment type="caution">
    <text evidence="6">The sequence shown here is derived from an EMBL/GenBank/DDBJ whole genome shotgun (WGS) entry which is preliminary data.</text>
</comment>
<dbReference type="GO" id="GO:0050660">
    <property type="term" value="F:flavin adenine dinucleotide binding"/>
    <property type="evidence" value="ECO:0007669"/>
    <property type="project" value="TreeGrafter"/>
</dbReference>
<keyword evidence="7" id="KW-1185">Reference proteome</keyword>
<keyword evidence="4" id="KW-0560">Oxidoreductase</keyword>
<reference evidence="6" key="1">
    <citation type="submission" date="2023-05" db="EMBL/GenBank/DDBJ databases">
        <title>Nepenthes gracilis genome sequencing.</title>
        <authorList>
            <person name="Fukushima K."/>
        </authorList>
    </citation>
    <scope>NUCLEOTIDE SEQUENCE</scope>
    <source>
        <strain evidence="6">SING2019-196</strain>
    </source>
</reference>
<evidence type="ECO:0000256" key="2">
    <source>
        <dbReference type="ARBA" id="ARBA00022630"/>
    </source>
</evidence>
<evidence type="ECO:0000256" key="1">
    <source>
        <dbReference type="ARBA" id="ARBA00006442"/>
    </source>
</evidence>
<organism evidence="6 7">
    <name type="scientific">Nepenthes gracilis</name>
    <name type="common">Slender pitcher plant</name>
    <dbReference type="NCBI Taxonomy" id="150966"/>
    <lineage>
        <taxon>Eukaryota</taxon>
        <taxon>Viridiplantae</taxon>
        <taxon>Streptophyta</taxon>
        <taxon>Embryophyta</taxon>
        <taxon>Tracheophyta</taxon>
        <taxon>Spermatophyta</taxon>
        <taxon>Magnoliopsida</taxon>
        <taxon>eudicotyledons</taxon>
        <taxon>Gunneridae</taxon>
        <taxon>Pentapetalae</taxon>
        <taxon>Caryophyllales</taxon>
        <taxon>Nepenthaceae</taxon>
        <taxon>Nepenthes</taxon>
    </lineage>
</organism>
<proteinExistence type="inferred from homology"/>
<dbReference type="PANTHER" id="PTHR43735:SF3">
    <property type="entry name" value="FERROPTOSIS SUPPRESSOR PROTEIN 1"/>
    <property type="match status" value="1"/>
</dbReference>
<name>A0AAD3SKZ7_NEPGR</name>
<dbReference type="Proteomes" id="UP001279734">
    <property type="component" value="Unassembled WGS sequence"/>
</dbReference>
<evidence type="ECO:0000313" key="7">
    <source>
        <dbReference type="Proteomes" id="UP001279734"/>
    </source>
</evidence>
<dbReference type="PANTHER" id="PTHR43735">
    <property type="entry name" value="APOPTOSIS-INDUCING FACTOR 1"/>
    <property type="match status" value="1"/>
</dbReference>
<evidence type="ECO:0000256" key="4">
    <source>
        <dbReference type="ARBA" id="ARBA00023002"/>
    </source>
</evidence>
<dbReference type="SUPFAM" id="SSF51905">
    <property type="entry name" value="FAD/NAD(P)-binding domain"/>
    <property type="match status" value="1"/>
</dbReference>
<evidence type="ECO:0000313" key="6">
    <source>
        <dbReference type="EMBL" id="GMH12684.1"/>
    </source>
</evidence>
<protein>
    <recommendedName>
        <fullName evidence="5">FAD/NAD(P)-binding domain-containing protein</fullName>
    </recommendedName>
</protein>
<dbReference type="InterPro" id="IPR023753">
    <property type="entry name" value="FAD/NAD-binding_dom"/>
</dbReference>
<dbReference type="InterPro" id="IPR036188">
    <property type="entry name" value="FAD/NAD-bd_sf"/>
</dbReference>
<dbReference type="GO" id="GO:0004174">
    <property type="term" value="F:electron-transferring-flavoprotein dehydrogenase activity"/>
    <property type="evidence" value="ECO:0007669"/>
    <property type="project" value="TreeGrafter"/>
</dbReference>
<dbReference type="GO" id="GO:0005737">
    <property type="term" value="C:cytoplasm"/>
    <property type="evidence" value="ECO:0007669"/>
    <property type="project" value="TreeGrafter"/>
</dbReference>
<evidence type="ECO:0000256" key="3">
    <source>
        <dbReference type="ARBA" id="ARBA00022827"/>
    </source>
</evidence>
<comment type="similarity">
    <text evidence="1">Belongs to the FAD-dependent oxidoreductase family.</text>
</comment>
<accession>A0AAD3SKZ7</accession>
<gene>
    <name evidence="6" type="ORF">Nepgr_014525</name>
</gene>